<dbReference type="Gene3D" id="3.10.105.10">
    <property type="entry name" value="Dipeptide-binding Protein, Domain 3"/>
    <property type="match status" value="2"/>
</dbReference>
<protein>
    <submittedName>
        <fullName evidence="7">ABC transporter substrate-binding protein</fullName>
    </submittedName>
</protein>
<dbReference type="PROSITE" id="PS00018">
    <property type="entry name" value="EF_HAND_1"/>
    <property type="match status" value="1"/>
</dbReference>
<feature type="domain" description="Solute-binding protein family 5" evidence="6">
    <location>
        <begin position="275"/>
        <end position="728"/>
    </location>
</feature>
<organism evidence="7 8">
    <name type="scientific">Aeropyrum camini SY1 = JCM 12091</name>
    <dbReference type="NCBI Taxonomy" id="1198449"/>
    <lineage>
        <taxon>Archaea</taxon>
        <taxon>Thermoproteota</taxon>
        <taxon>Thermoprotei</taxon>
        <taxon>Desulfurococcales</taxon>
        <taxon>Desulfurococcaceae</taxon>
        <taxon>Aeropyrum</taxon>
    </lineage>
</organism>
<dbReference type="Proteomes" id="UP000016887">
    <property type="component" value="Chromosome"/>
</dbReference>
<dbReference type="KEGG" id="acj:ACAM_0878"/>
<dbReference type="AlphaFoldDB" id="U3T9Y6"/>
<dbReference type="EMBL" id="AP012489">
    <property type="protein sequence ID" value="BAN90347.1"/>
    <property type="molecule type" value="Genomic_DNA"/>
</dbReference>
<dbReference type="PANTHER" id="PTHR30290:SF9">
    <property type="entry name" value="OLIGOPEPTIDE-BINDING PROTEIN APPA"/>
    <property type="match status" value="1"/>
</dbReference>
<dbReference type="PANTHER" id="PTHR30290">
    <property type="entry name" value="PERIPLASMIC BINDING COMPONENT OF ABC TRANSPORTER"/>
    <property type="match status" value="1"/>
</dbReference>
<keyword evidence="2" id="KW-0813">Transport</keyword>
<feature type="compositionally biased region" description="Low complexity" evidence="4">
    <location>
        <begin position="34"/>
        <end position="79"/>
    </location>
</feature>
<dbReference type="InterPro" id="IPR039424">
    <property type="entry name" value="SBP_5"/>
</dbReference>
<keyword evidence="8" id="KW-1185">Reference proteome</keyword>
<accession>U3T9Y6</accession>
<keyword evidence="5" id="KW-1133">Transmembrane helix</keyword>
<evidence type="ECO:0000313" key="7">
    <source>
        <dbReference type="EMBL" id="BAN90347.1"/>
    </source>
</evidence>
<dbReference type="Gene3D" id="3.40.190.10">
    <property type="entry name" value="Periplasmic binding protein-like II"/>
    <property type="match status" value="2"/>
</dbReference>
<dbReference type="GO" id="GO:0015833">
    <property type="term" value="P:peptide transport"/>
    <property type="evidence" value="ECO:0007669"/>
    <property type="project" value="TreeGrafter"/>
</dbReference>
<gene>
    <name evidence="7" type="ORF">ACAM_0878</name>
</gene>
<feature type="transmembrane region" description="Helical" evidence="5">
    <location>
        <begin position="7"/>
        <end position="28"/>
    </location>
</feature>
<dbReference type="STRING" id="1198449.ACAM_0878"/>
<keyword evidence="5" id="KW-0472">Membrane</keyword>
<comment type="similarity">
    <text evidence="1">Belongs to the bacterial solute-binding protein 5 family.</text>
</comment>
<dbReference type="GeneID" id="17110251"/>
<dbReference type="RefSeq" id="WP_022541620.1">
    <property type="nucleotide sequence ID" value="NC_022521.1"/>
</dbReference>
<keyword evidence="5" id="KW-0812">Transmembrane</keyword>
<evidence type="ECO:0000256" key="2">
    <source>
        <dbReference type="ARBA" id="ARBA00022448"/>
    </source>
</evidence>
<evidence type="ECO:0000256" key="4">
    <source>
        <dbReference type="SAM" id="MobiDB-lite"/>
    </source>
</evidence>
<sequence length="750" mass="84222">MALEDRRLLIAGAVVVVIVILAAIYLMGGGGGAQETTTTQTPVETTTPAATTTPTETGTQTATQTQPAQTTPSETTPTGPQAMVIETSKAFVVVGPVGAYVPDFDPKGKPIIAVKFEVDEANTKPVEESVSFVDINPAFYRNEYADALIIVGRKSADPFIREAVYEAVYKLSNEEVPILWLGQYKVVFVYWSWVQGLYYHPTLDIRFDLISEDPNAPVVDLGFGGYSNGPNTWVDVTFGWPDTFDPAADYETFGWHIWHNIGQTLVTFWKDETTELMPELAVAWAHNEDSTEWYFVIRGGVKAFDNWNNKTYDITAVDVLFTIWRIARLGLDPSWMITEFVDVNNSQVLSENEFNQLLSQGGIYASYGSFNGEVKSLDELLQAFGYSGDTAGVVKIKLYYPYAPILSIFADPFTSVIPMKYIFDNVEELQGKYEEALQASDFGKNPAAWEAYIGSGENEPSHILLHQKPIATGPYYVKDYKEGSYIILEYNPYYWNKQLWQDLYGQDKPQHEVVIFLINDDAVSRIETMKSGQADTGAIPLDRLEDIKGYTMEGTNFQIIVEEKGLSPTIVFIVLNAMKEPFNNTKVRQALMYAIPFDQIKTSVYAGYIERLNGVLPAGFLGHNDDIVTQYEFNIVKARELIKESGINPSDYTIKIWYNKGNSQREKVANMLKTIWGNLGFNVVVEPLEWPTLLSRTEKGDFDVWIVGWAPDYIDPDNYAGPLFYGGTKFTVLQVDQFQSLSELRTFFSG</sequence>
<name>U3T9Y6_9CREN</name>
<dbReference type="SUPFAM" id="SSF53850">
    <property type="entry name" value="Periplasmic binding protein-like II"/>
    <property type="match status" value="2"/>
</dbReference>
<feature type="region of interest" description="Disordered" evidence="4">
    <location>
        <begin position="31"/>
        <end position="79"/>
    </location>
</feature>
<dbReference type="Gene3D" id="3.90.76.10">
    <property type="entry name" value="Dipeptide-binding Protein, Domain 1"/>
    <property type="match status" value="1"/>
</dbReference>
<dbReference type="eggNOG" id="arCOG01533">
    <property type="taxonomic scope" value="Archaea"/>
</dbReference>
<evidence type="ECO:0000259" key="6">
    <source>
        <dbReference type="Pfam" id="PF00496"/>
    </source>
</evidence>
<dbReference type="Pfam" id="PF00496">
    <property type="entry name" value="SBP_bac_5"/>
    <property type="match status" value="1"/>
</dbReference>
<dbReference type="PATRIC" id="fig|1198449.6.peg.886"/>
<evidence type="ECO:0000256" key="5">
    <source>
        <dbReference type="SAM" id="Phobius"/>
    </source>
</evidence>
<dbReference type="InterPro" id="IPR018247">
    <property type="entry name" value="EF_Hand_1_Ca_BS"/>
</dbReference>
<evidence type="ECO:0000256" key="3">
    <source>
        <dbReference type="ARBA" id="ARBA00022729"/>
    </source>
</evidence>
<dbReference type="GO" id="GO:1904680">
    <property type="term" value="F:peptide transmembrane transporter activity"/>
    <property type="evidence" value="ECO:0007669"/>
    <property type="project" value="TreeGrafter"/>
</dbReference>
<reference evidence="7 8" key="1">
    <citation type="journal article" date="2013" name="Appl. Environ. Microbiol.">
        <title>Variation of the Virus-Related Elements within Syntenic Genomes of the Hyperthermophilic Archaeon Aeropyrum.</title>
        <authorList>
            <person name="Daifuku T."/>
            <person name="Yoshida T."/>
            <person name="Kitamura T."/>
            <person name="Kawaichi S."/>
            <person name="Inoue T."/>
            <person name="Nomura K."/>
            <person name="Yoshida Y."/>
            <person name="Kuno S."/>
            <person name="Sako Y."/>
        </authorList>
    </citation>
    <scope>NUCLEOTIDE SEQUENCE [LARGE SCALE GENOMIC DNA]</scope>
    <source>
        <strain evidence="7 8">SY1</strain>
    </source>
</reference>
<dbReference type="InterPro" id="IPR000914">
    <property type="entry name" value="SBP_5_dom"/>
</dbReference>
<keyword evidence="3" id="KW-0732">Signal</keyword>
<proteinExistence type="inferred from homology"/>
<evidence type="ECO:0000313" key="8">
    <source>
        <dbReference type="Proteomes" id="UP000016887"/>
    </source>
</evidence>
<evidence type="ECO:0000256" key="1">
    <source>
        <dbReference type="ARBA" id="ARBA00005695"/>
    </source>
</evidence>